<dbReference type="GO" id="GO:0006891">
    <property type="term" value="P:intra-Golgi vesicle-mediated transport"/>
    <property type="evidence" value="ECO:0007669"/>
    <property type="project" value="InterPro"/>
</dbReference>
<dbReference type="RefSeq" id="XP_020133916.1">
    <property type="nucleotide sequence ID" value="XM_020277838.1"/>
</dbReference>
<evidence type="ECO:0000259" key="2">
    <source>
        <dbReference type="Pfam" id="PF12735"/>
    </source>
</evidence>
<feature type="domain" description="Trafficking protein particle complex II-specific subunit 65 IgD3" evidence="2">
    <location>
        <begin position="494"/>
        <end position="547"/>
    </location>
</feature>
<protein>
    <submittedName>
        <fullName evidence="3">Trapp ii trs65</fullName>
    </submittedName>
</protein>
<dbReference type="AlphaFoldDB" id="A0A1J9RBF8"/>
<name>A0A1J9RBF8_9PEZI</name>
<evidence type="ECO:0000256" key="1">
    <source>
        <dbReference type="SAM" id="MobiDB-lite"/>
    </source>
</evidence>
<dbReference type="PANTHER" id="PTHR28159:SF1">
    <property type="entry name" value="TRAFFICKING PROTEIN PARTICLE COMPLEX II-SPECIFIC SUBUNIT 65"/>
    <property type="match status" value="1"/>
</dbReference>
<dbReference type="InterPro" id="IPR055420">
    <property type="entry name" value="IgD3_Trs65"/>
</dbReference>
<dbReference type="PANTHER" id="PTHR28159">
    <property type="entry name" value="TRAFFICKING PROTEIN PARTICLE COMPLEX II-SPECIFIC SUBUNIT 65"/>
    <property type="match status" value="1"/>
</dbReference>
<proteinExistence type="predicted"/>
<dbReference type="Pfam" id="PF12735">
    <property type="entry name" value="IgD3_Trs65"/>
    <property type="match status" value="2"/>
</dbReference>
<dbReference type="STRING" id="236234.A0A1J9RBF8"/>
<dbReference type="OrthoDB" id="5345392at2759"/>
<dbReference type="GO" id="GO:0005802">
    <property type="term" value="C:trans-Golgi network"/>
    <property type="evidence" value="ECO:0007669"/>
    <property type="project" value="TreeGrafter"/>
</dbReference>
<sequence>MTTARLPGHSRTTSTDFSETSLVETVVPAASAADLQKSLAAWDGAINEASTSILPFQAQRQFLFFDELVPVYVVLRTPTTDENTLKSYLGRLAINVEAYATSTAPLSHAGTPHAPPLKELLHSASVLNPAEPVLFSSKGVTYENGNSQEYCYVAWKVEVFIGHPRSRLPKPVVYFSVGASLKPVQQVKSEVLDDEYLPSLAPLSGNLLEAFARDPALRGVKPHLSASRITKVAPAPSVERDLLRPLQNASRRTFRAFPALAWRIRYTKSYAPVSDLSIFASFDFEVTGMAGYSLSLNEVELALSDGRVESCGENLGGDYEHVYKSGDQVALLYKLIPNDVSKDYTVPMNIHALDVRIRAKVLLSEECQPEVAIDWRTNVDIAHVLKSKLRVPDHLLGRSAHQRNLSSINSTSSSRQLGPDSLPYMEGGQQDGSSAGIIDVAVTIVGPERVYVAEPFVWDVFIVNRSDRERRLEFQVVFKDLAVGKSPDLLLHTSRGLHIGTLGPSACKNTQIELEPFKDGILNLEALRLIDLQTEEYTDIHDLPIIVSYERSGGA</sequence>
<dbReference type="EMBL" id="MNUE01000006">
    <property type="protein sequence ID" value="OJD37801.1"/>
    <property type="molecule type" value="Genomic_DNA"/>
</dbReference>
<dbReference type="GO" id="GO:1990071">
    <property type="term" value="C:TRAPPII protein complex"/>
    <property type="evidence" value="ECO:0007669"/>
    <property type="project" value="InterPro"/>
</dbReference>
<keyword evidence="4" id="KW-1185">Reference proteome</keyword>
<feature type="domain" description="Trafficking protein particle complex II-specific subunit 65 IgD3" evidence="2">
    <location>
        <begin position="420"/>
        <end position="479"/>
    </location>
</feature>
<organism evidence="3 4">
    <name type="scientific">Diplodia corticola</name>
    <dbReference type="NCBI Taxonomy" id="236234"/>
    <lineage>
        <taxon>Eukaryota</taxon>
        <taxon>Fungi</taxon>
        <taxon>Dikarya</taxon>
        <taxon>Ascomycota</taxon>
        <taxon>Pezizomycotina</taxon>
        <taxon>Dothideomycetes</taxon>
        <taxon>Dothideomycetes incertae sedis</taxon>
        <taxon>Botryosphaeriales</taxon>
        <taxon>Botryosphaeriaceae</taxon>
        <taxon>Diplodia</taxon>
    </lineage>
</organism>
<feature type="region of interest" description="Disordered" evidence="1">
    <location>
        <begin position="402"/>
        <end position="430"/>
    </location>
</feature>
<dbReference type="Proteomes" id="UP000183809">
    <property type="component" value="Unassembled WGS sequence"/>
</dbReference>
<reference evidence="3 4" key="1">
    <citation type="submission" date="2016-10" db="EMBL/GenBank/DDBJ databases">
        <title>Proteomics and genomics reveal pathogen-plant mechanisms compatible with a hemibiotrophic lifestyle of Diplodia corticola.</title>
        <authorList>
            <person name="Fernandes I."/>
            <person name="De Jonge R."/>
            <person name="Van De Peer Y."/>
            <person name="Devreese B."/>
            <person name="Alves A."/>
            <person name="Esteves A.C."/>
        </authorList>
    </citation>
    <scope>NUCLEOTIDE SEQUENCE [LARGE SCALE GENOMIC DNA]</scope>
    <source>
        <strain evidence="3 4">CBS 112549</strain>
    </source>
</reference>
<comment type="caution">
    <text evidence="3">The sequence shown here is derived from an EMBL/GenBank/DDBJ whole genome shotgun (WGS) entry which is preliminary data.</text>
</comment>
<gene>
    <name evidence="3" type="ORF">BKCO1_600019</name>
</gene>
<evidence type="ECO:0000313" key="4">
    <source>
        <dbReference type="Proteomes" id="UP000183809"/>
    </source>
</evidence>
<dbReference type="GeneID" id="31018099"/>
<dbReference type="InterPro" id="IPR024662">
    <property type="entry name" value="Trs65"/>
</dbReference>
<evidence type="ECO:0000313" key="3">
    <source>
        <dbReference type="EMBL" id="OJD37801.1"/>
    </source>
</evidence>
<accession>A0A1J9RBF8</accession>